<dbReference type="Proteomes" id="UP000177876">
    <property type="component" value="Unassembled WGS sequence"/>
</dbReference>
<keyword evidence="2" id="KW-0378">Hydrolase</keyword>
<feature type="domain" description="PD-(D/E)XK endonuclease-like" evidence="4">
    <location>
        <begin position="3"/>
        <end position="249"/>
    </location>
</feature>
<keyword evidence="2" id="KW-0347">Helicase</keyword>
<evidence type="ECO:0000313" key="5">
    <source>
        <dbReference type="EMBL" id="OFW58488.1"/>
    </source>
</evidence>
<keyword evidence="3" id="KW-0234">DNA repair</keyword>
<dbReference type="Pfam" id="PF12705">
    <property type="entry name" value="PDDEXK_1"/>
    <property type="match status" value="1"/>
</dbReference>
<organism evidence="5 6">
    <name type="scientific">Candidatus Solincola sediminis</name>
    <dbReference type="NCBI Taxonomy" id="1797199"/>
    <lineage>
        <taxon>Bacteria</taxon>
        <taxon>Bacillati</taxon>
        <taxon>Actinomycetota</taxon>
        <taxon>Candidatus Geothermincolia</taxon>
        <taxon>Candidatus Geothermincolales</taxon>
        <taxon>Candidatus Geothermincolaceae</taxon>
        <taxon>Candidatus Solincola</taxon>
    </lineage>
</organism>
<name>A0A1F2WNR3_9ACTN</name>
<dbReference type="InterPro" id="IPR011335">
    <property type="entry name" value="Restrct_endonuc-II-like"/>
</dbReference>
<dbReference type="GO" id="GO:0006281">
    <property type="term" value="P:DNA repair"/>
    <property type="evidence" value="ECO:0007669"/>
    <property type="project" value="UniProtKB-KW"/>
</dbReference>
<protein>
    <recommendedName>
        <fullName evidence="4">PD-(D/E)XK endonuclease-like domain-containing protein</fullName>
    </recommendedName>
</protein>
<evidence type="ECO:0000259" key="4">
    <source>
        <dbReference type="Pfam" id="PF12705"/>
    </source>
</evidence>
<dbReference type="InterPro" id="IPR011604">
    <property type="entry name" value="PDDEXK-like_dom_sf"/>
</dbReference>
<dbReference type="Gene3D" id="3.90.320.10">
    <property type="match status" value="1"/>
</dbReference>
<proteinExistence type="predicted"/>
<keyword evidence="1" id="KW-0227">DNA damage</keyword>
<sequence>MFFSHSRLETYENCPHKFKLQYIDRIKTGRKGIEAFTGSLVHESLEQLYRDLRMGHCLDAKEIETHYRASWRESFTNEVFIVRNQYSPDDYQEMGLKCLLDYHQHYYPFNQAVPIWLEQRVEIPLLNAEGRQFNFIGIIDRLDSPEDGRYEIHDYKTSMALPSEEKLKADRQLTLYQLAVERSFPDARGVELVWHYLVFDRERRLRRDSDAVEKVAMDAAALACEIESARDFPEKESELCEWCELQEHCCKRKHLYMVAQPAKRELGTEHGTELANRYQEWMDSKREADEHLKDLRKEILDYSAYYEADNLQGNSCVLKISHDRLPKIPRKGDAAREELERLLHERGAWEEVSVLNPRKLRSALSDKEMNDDLCEGVRSLIDWEDSATLRIYRR</sequence>
<dbReference type="STRING" id="1797197.A2Y75_02760"/>
<evidence type="ECO:0000313" key="6">
    <source>
        <dbReference type="Proteomes" id="UP000177876"/>
    </source>
</evidence>
<dbReference type="AlphaFoldDB" id="A0A1F2WNR3"/>
<dbReference type="GO" id="GO:0004386">
    <property type="term" value="F:helicase activity"/>
    <property type="evidence" value="ECO:0007669"/>
    <property type="project" value="UniProtKB-KW"/>
</dbReference>
<keyword evidence="2" id="KW-0547">Nucleotide-binding</keyword>
<dbReference type="EMBL" id="MELK01000022">
    <property type="protein sequence ID" value="OFW58488.1"/>
    <property type="molecule type" value="Genomic_DNA"/>
</dbReference>
<gene>
    <name evidence="5" type="ORF">A2Y75_02760</name>
</gene>
<dbReference type="SUPFAM" id="SSF52980">
    <property type="entry name" value="Restriction endonuclease-like"/>
    <property type="match status" value="1"/>
</dbReference>
<evidence type="ECO:0000256" key="3">
    <source>
        <dbReference type="ARBA" id="ARBA00023204"/>
    </source>
</evidence>
<reference evidence="5 6" key="1">
    <citation type="journal article" date="2016" name="Nat. Commun.">
        <title>Thousands of microbial genomes shed light on interconnected biogeochemical processes in an aquifer system.</title>
        <authorList>
            <person name="Anantharaman K."/>
            <person name="Brown C.T."/>
            <person name="Hug L.A."/>
            <person name="Sharon I."/>
            <person name="Castelle C.J."/>
            <person name="Probst A.J."/>
            <person name="Thomas B.C."/>
            <person name="Singh A."/>
            <person name="Wilkins M.J."/>
            <person name="Karaoz U."/>
            <person name="Brodie E.L."/>
            <person name="Williams K.H."/>
            <person name="Hubbard S.S."/>
            <person name="Banfield J.F."/>
        </authorList>
    </citation>
    <scope>NUCLEOTIDE SEQUENCE [LARGE SCALE GENOMIC DNA]</scope>
</reference>
<evidence type="ECO:0000256" key="2">
    <source>
        <dbReference type="ARBA" id="ARBA00022806"/>
    </source>
</evidence>
<dbReference type="InterPro" id="IPR038726">
    <property type="entry name" value="PDDEXK_AddAB-type"/>
</dbReference>
<comment type="caution">
    <text evidence="5">The sequence shown here is derived from an EMBL/GenBank/DDBJ whole genome shotgun (WGS) entry which is preliminary data.</text>
</comment>
<keyword evidence="2" id="KW-0067">ATP-binding</keyword>
<accession>A0A1F2WNR3</accession>
<evidence type="ECO:0000256" key="1">
    <source>
        <dbReference type="ARBA" id="ARBA00022763"/>
    </source>
</evidence>